<reference evidence="1 2" key="1">
    <citation type="submission" date="2014-09" db="EMBL/GenBank/DDBJ databases">
        <authorList>
            <person name="Magalhaes I.L.F."/>
            <person name="Oliveira U."/>
            <person name="Santos F.R."/>
            <person name="Vidigal T.H.D.A."/>
            <person name="Brescovit A.D."/>
            <person name="Santos A.J."/>
        </authorList>
    </citation>
    <scope>NUCLEOTIDE SEQUENCE [LARGE SCALE GENOMIC DNA]</scope>
</reference>
<evidence type="ECO:0000313" key="2">
    <source>
        <dbReference type="Proteomes" id="UP000054845"/>
    </source>
</evidence>
<dbReference type="EMBL" id="CCYA01000253">
    <property type="protein sequence ID" value="CEH16893.1"/>
    <property type="molecule type" value="Genomic_DNA"/>
</dbReference>
<protein>
    <submittedName>
        <fullName evidence="1">Uncharacterized protein</fullName>
    </submittedName>
</protein>
<dbReference type="Proteomes" id="UP000054845">
    <property type="component" value="Unassembled WGS sequence"/>
</dbReference>
<accession>A0A0P1BMT8</accession>
<organism evidence="1 2">
    <name type="scientific">Ceraceosorus bombacis</name>
    <dbReference type="NCBI Taxonomy" id="401625"/>
    <lineage>
        <taxon>Eukaryota</taxon>
        <taxon>Fungi</taxon>
        <taxon>Dikarya</taxon>
        <taxon>Basidiomycota</taxon>
        <taxon>Ustilaginomycotina</taxon>
        <taxon>Exobasidiomycetes</taxon>
        <taxon>Ceraceosorales</taxon>
        <taxon>Ceraceosoraceae</taxon>
        <taxon>Ceraceosorus</taxon>
    </lineage>
</organism>
<name>A0A0P1BMT8_9BASI</name>
<evidence type="ECO:0000313" key="1">
    <source>
        <dbReference type="EMBL" id="CEH16893.1"/>
    </source>
</evidence>
<proteinExistence type="predicted"/>
<dbReference type="AlphaFoldDB" id="A0A0P1BMT8"/>
<keyword evidence="2" id="KW-1185">Reference proteome</keyword>
<sequence length="91" mass="10064">MLAKEDHNDGANDPTFRKESKEELAWRMWARQAFKAEQANGRAVPRVTSTVHAALPCSCPRSGQRSLRATVSDGHGEQCSDLMSHSSRAHC</sequence>